<dbReference type="AlphaFoldDB" id="A0A1J4JG44"/>
<evidence type="ECO:0000256" key="1">
    <source>
        <dbReference type="SAM" id="MobiDB-lite"/>
    </source>
</evidence>
<feature type="region of interest" description="Disordered" evidence="1">
    <location>
        <begin position="482"/>
        <end position="505"/>
    </location>
</feature>
<sequence>MKRKTPFSCDFLKLPPEISSHPVKPINDACTEFLYKPYFLQESLFPDIVRKIPSFLLNPAVSVGLFKQSECSLLPGSQLDANNLFGMEIERYSHISEIEISYLKINHRIEKYVKLLFKEETKFDIHMKRNRLTINNKEIQNNRNKYGISFSVENDTLFIKLSKNKILSKSSSISVESDIPIVFEKCELTIHTLRIVAPEIHFQSKIVVEFLDILCKSNCLIEGEITCNTFFLLRSPEVSIKTNLNGQKLLIISSRTVFTKYETNFDTLLIYSKNEFKCSSNFKIEKLFLYSENVNFLANKGNLDIQQCHLQGENLTIGKNLTAKSVSVETSNLSILKTSKIEIETKLNLFFVSDSQTMKIGKNEGILKCYDLFFEVNSTDSSPISSRSFVNMNAMSVTNAFLLSSGTFLNNGNVSFRSFYVASFSHFLSKKTSSIKIGDLLVIESHSSFSIEGKILPFAYLKPVFLNSGKFFIDLSNHSLNQQSKPQTSNSSSQSNNSSNPKLNQTVNNMENVFVCKKFISNGEIEGVLMNIDSQDLISISGKVNCKEINFKANKIAIIGGTEITTDNFLLNCISCELNFAKVKSNNNEEGIVEINFEEEYLNNNCQFLNFASIVSKKVPSTFSPTTPGNQEKPKQNTEPGKSGSNLILATPENGSKRAIPKITDD</sequence>
<evidence type="ECO:0000313" key="2">
    <source>
        <dbReference type="EMBL" id="OHS96619.1"/>
    </source>
</evidence>
<name>A0A1J4JG44_9EUKA</name>
<organism evidence="2 3">
    <name type="scientific">Tritrichomonas foetus</name>
    <dbReference type="NCBI Taxonomy" id="1144522"/>
    <lineage>
        <taxon>Eukaryota</taxon>
        <taxon>Metamonada</taxon>
        <taxon>Parabasalia</taxon>
        <taxon>Tritrichomonadida</taxon>
        <taxon>Tritrichomonadidae</taxon>
        <taxon>Tritrichomonas</taxon>
    </lineage>
</organism>
<comment type="caution">
    <text evidence="2">The sequence shown here is derived from an EMBL/GenBank/DDBJ whole genome shotgun (WGS) entry which is preliminary data.</text>
</comment>
<gene>
    <name evidence="2" type="ORF">TRFO_37162</name>
</gene>
<dbReference type="VEuPathDB" id="TrichDB:TRFO_37162"/>
<feature type="region of interest" description="Disordered" evidence="1">
    <location>
        <begin position="622"/>
        <end position="666"/>
    </location>
</feature>
<reference evidence="2" key="1">
    <citation type="submission" date="2016-10" db="EMBL/GenBank/DDBJ databases">
        <authorList>
            <person name="Benchimol M."/>
            <person name="Almeida L.G."/>
            <person name="Vasconcelos A.T."/>
            <person name="Perreira-Neves A."/>
            <person name="Rosa I.A."/>
            <person name="Tasca T."/>
            <person name="Bogo M.R."/>
            <person name="de Souza W."/>
        </authorList>
    </citation>
    <scope>NUCLEOTIDE SEQUENCE [LARGE SCALE GENOMIC DNA]</scope>
    <source>
        <strain evidence="2">K</strain>
    </source>
</reference>
<dbReference type="RefSeq" id="XP_068349756.1">
    <property type="nucleotide sequence ID" value="XM_068511262.1"/>
</dbReference>
<dbReference type="Proteomes" id="UP000179807">
    <property type="component" value="Unassembled WGS sequence"/>
</dbReference>
<evidence type="ECO:0000313" key="3">
    <source>
        <dbReference type="Proteomes" id="UP000179807"/>
    </source>
</evidence>
<keyword evidence="3" id="KW-1185">Reference proteome</keyword>
<dbReference type="GeneID" id="94845966"/>
<feature type="compositionally biased region" description="Polar residues" evidence="1">
    <location>
        <begin position="637"/>
        <end position="648"/>
    </location>
</feature>
<dbReference type="OrthoDB" id="10674113at2759"/>
<dbReference type="EMBL" id="MLAK01001163">
    <property type="protein sequence ID" value="OHS96619.1"/>
    <property type="molecule type" value="Genomic_DNA"/>
</dbReference>
<proteinExistence type="predicted"/>
<accession>A0A1J4JG44</accession>
<protein>
    <submittedName>
        <fullName evidence="2">Uncharacterized protein</fullName>
    </submittedName>
</protein>